<keyword evidence="2" id="KW-1185">Reference proteome</keyword>
<reference evidence="1 2" key="1">
    <citation type="submission" date="2018-10" db="EMBL/GenBank/DDBJ databases">
        <title>A high-quality apple genome assembly.</title>
        <authorList>
            <person name="Hu J."/>
        </authorList>
    </citation>
    <scope>NUCLEOTIDE SEQUENCE [LARGE SCALE GENOMIC DNA]</scope>
    <source>
        <strain evidence="2">cv. HFTH1</strain>
        <tissue evidence="1">Young leaf</tissue>
    </source>
</reference>
<protein>
    <submittedName>
        <fullName evidence="1">Uncharacterized protein</fullName>
    </submittedName>
</protein>
<accession>A0A498JQM5</accession>
<gene>
    <name evidence="1" type="ORF">DVH24_036014</name>
</gene>
<dbReference type="Proteomes" id="UP000290289">
    <property type="component" value="Chromosome 6"/>
</dbReference>
<evidence type="ECO:0000313" key="2">
    <source>
        <dbReference type="Proteomes" id="UP000290289"/>
    </source>
</evidence>
<sequence length="93" mass="10290">MMVDHMQLIGAFIVTSRPGVHHIPGPLHHRSTILSALVPTTLSRFCFWELTRELPSGPPIMGVLSCATRLTSEFRWNPKPSFGGHKESNGVLT</sequence>
<name>A0A498JQM5_MALDO</name>
<organism evidence="1 2">
    <name type="scientific">Malus domestica</name>
    <name type="common">Apple</name>
    <name type="synonym">Pyrus malus</name>
    <dbReference type="NCBI Taxonomy" id="3750"/>
    <lineage>
        <taxon>Eukaryota</taxon>
        <taxon>Viridiplantae</taxon>
        <taxon>Streptophyta</taxon>
        <taxon>Embryophyta</taxon>
        <taxon>Tracheophyta</taxon>
        <taxon>Spermatophyta</taxon>
        <taxon>Magnoliopsida</taxon>
        <taxon>eudicotyledons</taxon>
        <taxon>Gunneridae</taxon>
        <taxon>Pentapetalae</taxon>
        <taxon>rosids</taxon>
        <taxon>fabids</taxon>
        <taxon>Rosales</taxon>
        <taxon>Rosaceae</taxon>
        <taxon>Amygdaloideae</taxon>
        <taxon>Maleae</taxon>
        <taxon>Malus</taxon>
    </lineage>
</organism>
<comment type="caution">
    <text evidence="1">The sequence shown here is derived from an EMBL/GenBank/DDBJ whole genome shotgun (WGS) entry which is preliminary data.</text>
</comment>
<evidence type="ECO:0000313" key="1">
    <source>
        <dbReference type="EMBL" id="RXH97346.1"/>
    </source>
</evidence>
<proteinExistence type="predicted"/>
<dbReference type="EMBL" id="RDQH01000332">
    <property type="protein sequence ID" value="RXH97346.1"/>
    <property type="molecule type" value="Genomic_DNA"/>
</dbReference>
<dbReference type="AlphaFoldDB" id="A0A498JQM5"/>